<evidence type="ECO:0000259" key="1">
    <source>
        <dbReference type="PROSITE" id="PS51189"/>
    </source>
</evidence>
<evidence type="ECO:0000313" key="2">
    <source>
        <dbReference type="EMBL" id="CAD7278685.1"/>
    </source>
</evidence>
<reference evidence="2" key="1">
    <citation type="submission" date="2020-11" db="EMBL/GenBank/DDBJ databases">
        <authorList>
            <person name="Tran Van P."/>
        </authorList>
    </citation>
    <scope>NUCLEOTIDE SEQUENCE</scope>
</reference>
<dbReference type="InterPro" id="IPR016024">
    <property type="entry name" value="ARM-type_fold"/>
</dbReference>
<accession>A0A7R9BNP0</accession>
<protein>
    <recommendedName>
        <fullName evidence="1">FAT domain-containing protein</fullName>
    </recommendedName>
</protein>
<dbReference type="InterPro" id="IPR014009">
    <property type="entry name" value="PIK_FAT"/>
</dbReference>
<proteinExistence type="predicted"/>
<dbReference type="GO" id="GO:0006974">
    <property type="term" value="P:DNA damage response"/>
    <property type="evidence" value="ECO:0007669"/>
    <property type="project" value="InterPro"/>
</dbReference>
<dbReference type="PANTHER" id="PTHR37079:SF4">
    <property type="entry name" value="SERINE_THREONINE-PROTEIN KINASE ATM"/>
    <property type="match status" value="1"/>
</dbReference>
<dbReference type="PROSITE" id="PS51189">
    <property type="entry name" value="FAT"/>
    <property type="match status" value="1"/>
</dbReference>
<dbReference type="GO" id="GO:0004674">
    <property type="term" value="F:protein serine/threonine kinase activity"/>
    <property type="evidence" value="ECO:0007669"/>
    <property type="project" value="InterPro"/>
</dbReference>
<dbReference type="EMBL" id="OA883354">
    <property type="protein sequence ID" value="CAD7278685.1"/>
    <property type="molecule type" value="Genomic_DNA"/>
</dbReference>
<dbReference type="Proteomes" id="UP000678499">
    <property type="component" value="Unassembled WGS sequence"/>
</dbReference>
<organism evidence="2">
    <name type="scientific">Notodromas monacha</name>
    <dbReference type="NCBI Taxonomy" id="399045"/>
    <lineage>
        <taxon>Eukaryota</taxon>
        <taxon>Metazoa</taxon>
        <taxon>Ecdysozoa</taxon>
        <taxon>Arthropoda</taxon>
        <taxon>Crustacea</taxon>
        <taxon>Oligostraca</taxon>
        <taxon>Ostracoda</taxon>
        <taxon>Podocopa</taxon>
        <taxon>Podocopida</taxon>
        <taxon>Cypridocopina</taxon>
        <taxon>Cypridoidea</taxon>
        <taxon>Cyprididae</taxon>
        <taxon>Notodromas</taxon>
    </lineage>
</organism>
<dbReference type="InterPro" id="IPR038980">
    <property type="entry name" value="ATM_plant"/>
</dbReference>
<keyword evidence="3" id="KW-1185">Reference proteome</keyword>
<name>A0A7R9BNP0_9CRUS</name>
<feature type="domain" description="FAT" evidence="1">
    <location>
        <begin position="1052"/>
        <end position="1693"/>
    </location>
</feature>
<dbReference type="PANTHER" id="PTHR37079">
    <property type="entry name" value="SERINE/THREONINE-PROTEIN KINASE ATM"/>
    <property type="match status" value="1"/>
</dbReference>
<sequence length="1738" mass="194755">MSQTCLLKMKRMFQEWMNVVGEVNLTQGEFRTNQRNKPALPSLIRIAMKQMRICSTVINELALKRSEELTWIPVVSSEFLITLKELLQQDTPASQSQVSQVDLLSQAVTQLNSVRPLARRFDLDPSEDSSVGGLKTYVVEVLSSLDALMTEESHGESFRHLKQALDNVDAFQASLDDTYAKLQLFFRSAMRRLRTCHWNAEKCETLVLTLKEACTTFCGDYYDSLAMRMLSILIERLTHTRKEWLSVVASETFRKIVRILIQDANTGCYTWECVENLIKSGVNLYRIDVEKQEESPEFLEALKALFRVTFDEATESVEIKRRIVQMLAFREVTRFFAPKLSKERWTELFDFLLSQLHQVAGLTMREDVASTAKTDWLNVQNQTIIAGYSGLMRVSPAFRASCLVELLAWCSDHPEFIVDVEVNLDLLVGELHYRSRRGFTDAYVPQIVDLWRGRKRRALLSIPVTLIGFTSVKEFILRYSCEIVPTLCQENAETELTRIADLSGMQVEEVLSFALDLTLKSDEVRSTVSRIDRLKASVIAIVASLYRCQDVLPDETVPHLDARHFPAESSGSVSGSLILQCLQKLNSDLKLDAKRTFLENLSLQSPSEVLKIVSKLYDDLLASEGSWERFLRSKRLLSLMDQVSIQNLQTGKSSALISQVFQSILKHAMKRCLPSSTLDSFDEKTKEIIKAMLYKLCPVEEQAFLIEADIFNNCEKFGAALNVFLDKPLNHTALEQLHDQLIMPGKDALKALYSRLRTGGGVFSEEAGVLQKLVKILASFLATAPDDQAKLLAARCLGTLGPCDLGALVFEDVSDEKNVFEKDDLTSSMHFCCLELLLNDGLFSGDPSAIEQATDALLHIFSDAPYLCREVVGYGQSGRPRATKFHELLMPFIQNPDENYSSESVESDDQQPPRRKIMFKIDPISSLKSPLLRTTADFVSRSTNAECVNKFFPDAIFFALTSSLGSPGVFKEVQACIARGINKYLDSYLEASRPERNVHVVDASSDARSVSIVIETVRKIISRDLLMFRPEGKRESQLARLSEFTLVLNQLAAAQAAFAQAAYLTSIMLLELWFSKFLRNGKLSSEHNHLCEHYCPIRYSMEIREHEAKVAHELLVKAYQMIGDEDSVKGCIQIFTDDESSSMEALELSGDWESLLAFGDRSKELPGVLRALHSAKLFTTLYGVARSEQSSEDPDVIGLRFEAAWRLTKWDDADLLLIDDYVEPSNAGNALMDAGFHEHMYRGFLDFVKRNKEGFDSNVNQAILSVCSDPALKSLEACATVYPVLGKLRAILALETSYSLLEDEPAAENILRFWAKQDEISSRLLEGEMSAAVRVASLTSALNLSSPQSSCYEKIRHGLVRTLLAVAETASSARWGGMALQALTMVSKHCGKSVALEKLAFEGKLLEAGVCRMTNANDRGKRILKNLIDRDNFKFPIHVAAAKITYGDWMSTALSEPPKISIVTLEDAINLLTEHLEGRCSESNDFASTISTDRRAVEDRLADAYYVLGKVSDNRYRQLSTQYRSDDFQAKIRRVRELKETVKTMKSRYVQLSQQSHFVRSHLEKVAVIDEVGCNQISAEINLVTATALRSYGQAMLRAVDGKHDLRIFRFVALWLSAKGEANCLAEAGKIIQKLPTYKFLPLLPQLAAQLSAGSDGLDTFAGQLRSLLGASFRRIITRPQIAVVPPVIHGKVDVGICASLFLTSGRFISEKLCVCSVFLSALFSDVDYAFLPLETSS</sequence>
<gene>
    <name evidence="2" type="ORF">NMOB1V02_LOCUS6383</name>
</gene>
<dbReference type="SUPFAM" id="SSF48371">
    <property type="entry name" value="ARM repeat"/>
    <property type="match status" value="1"/>
</dbReference>
<dbReference type="EMBL" id="CAJPEX010001317">
    <property type="protein sequence ID" value="CAG0918837.1"/>
    <property type="molecule type" value="Genomic_DNA"/>
</dbReference>
<evidence type="ECO:0000313" key="3">
    <source>
        <dbReference type="Proteomes" id="UP000678499"/>
    </source>
</evidence>